<keyword evidence="6 7" id="KW-0472">Membrane</keyword>
<dbReference type="PANTHER" id="PTHR24221:SF654">
    <property type="entry name" value="ATP-BINDING CASSETTE SUB-FAMILY B MEMBER 6"/>
    <property type="match status" value="1"/>
</dbReference>
<dbReference type="PROSITE" id="PS00211">
    <property type="entry name" value="ABC_TRANSPORTER_1"/>
    <property type="match status" value="1"/>
</dbReference>
<dbReference type="PROSITE" id="PS50929">
    <property type="entry name" value="ABC_TM1F"/>
    <property type="match status" value="1"/>
</dbReference>
<feature type="transmembrane region" description="Helical" evidence="7">
    <location>
        <begin position="281"/>
        <end position="299"/>
    </location>
</feature>
<dbReference type="Gene3D" id="3.40.50.300">
    <property type="entry name" value="P-loop containing nucleotide triphosphate hydrolases"/>
    <property type="match status" value="1"/>
</dbReference>
<evidence type="ECO:0000256" key="3">
    <source>
        <dbReference type="ARBA" id="ARBA00022741"/>
    </source>
</evidence>
<dbReference type="GO" id="GO:0005524">
    <property type="term" value="F:ATP binding"/>
    <property type="evidence" value="ECO:0007669"/>
    <property type="project" value="UniProtKB-KW"/>
</dbReference>
<feature type="transmembrane region" description="Helical" evidence="7">
    <location>
        <begin position="23"/>
        <end position="48"/>
    </location>
</feature>
<dbReference type="Gene3D" id="1.20.1560.10">
    <property type="entry name" value="ABC transporter type 1, transmembrane domain"/>
    <property type="match status" value="1"/>
</dbReference>
<dbReference type="InterPro" id="IPR003439">
    <property type="entry name" value="ABC_transporter-like_ATP-bd"/>
</dbReference>
<keyword evidence="5 7" id="KW-1133">Transmembrane helix</keyword>
<evidence type="ECO:0000259" key="9">
    <source>
        <dbReference type="PROSITE" id="PS50929"/>
    </source>
</evidence>
<evidence type="ECO:0000256" key="6">
    <source>
        <dbReference type="ARBA" id="ARBA00023136"/>
    </source>
</evidence>
<dbReference type="SUPFAM" id="SSF90123">
    <property type="entry name" value="ABC transporter transmembrane region"/>
    <property type="match status" value="1"/>
</dbReference>
<evidence type="ECO:0000256" key="7">
    <source>
        <dbReference type="SAM" id="Phobius"/>
    </source>
</evidence>
<dbReference type="GO" id="GO:0034040">
    <property type="term" value="F:ATPase-coupled lipid transmembrane transporter activity"/>
    <property type="evidence" value="ECO:0007669"/>
    <property type="project" value="TreeGrafter"/>
</dbReference>
<keyword evidence="4 10" id="KW-0067">ATP-binding</keyword>
<organism evidence="10">
    <name type="scientific">Prochlorococcus marinus XMU1424</name>
    <dbReference type="NCBI Taxonomy" id="2774497"/>
    <lineage>
        <taxon>Bacteria</taxon>
        <taxon>Bacillati</taxon>
        <taxon>Cyanobacteriota</taxon>
        <taxon>Cyanophyceae</taxon>
        <taxon>Synechococcales</taxon>
        <taxon>Prochlorococcaceae</taxon>
        <taxon>Prochlorococcus</taxon>
    </lineage>
</organism>
<dbReference type="GO" id="GO:0016887">
    <property type="term" value="F:ATP hydrolysis activity"/>
    <property type="evidence" value="ECO:0007669"/>
    <property type="project" value="InterPro"/>
</dbReference>
<comment type="caution">
    <text evidence="10">The sequence shown here is derived from an EMBL/GenBank/DDBJ whole genome shotgun (WGS) entry which is preliminary data.</text>
</comment>
<dbReference type="PROSITE" id="PS50893">
    <property type="entry name" value="ABC_TRANSPORTER_2"/>
    <property type="match status" value="1"/>
</dbReference>
<dbReference type="EMBL" id="JAEPLE010000001">
    <property type="protein sequence ID" value="MBO6987516.1"/>
    <property type="molecule type" value="Genomic_DNA"/>
</dbReference>
<reference evidence="10" key="1">
    <citation type="journal article" date="2021" name="Front. Mar. Sci.">
        <title>Genomes of Diverse Isolates of Prochlorococcus High-Light-Adapted Clade II in the Western Pacific Ocean.</title>
        <authorList>
            <person name="Yan W."/>
            <person name="Feng X."/>
            <person name="Zhang W."/>
            <person name="Nawaz M.Z."/>
            <person name="Luo T."/>
            <person name="Zhang R."/>
            <person name="Jiao N."/>
        </authorList>
    </citation>
    <scope>NUCLEOTIDE SEQUENCE</scope>
    <source>
        <strain evidence="10">XMU1424</strain>
    </source>
</reference>
<proteinExistence type="predicted"/>
<keyword evidence="2 7" id="KW-0812">Transmembrane</keyword>
<dbReference type="SUPFAM" id="SSF52540">
    <property type="entry name" value="P-loop containing nucleoside triphosphate hydrolases"/>
    <property type="match status" value="1"/>
</dbReference>
<evidence type="ECO:0000313" key="10">
    <source>
        <dbReference type="EMBL" id="MBO6987516.1"/>
    </source>
</evidence>
<evidence type="ECO:0000259" key="8">
    <source>
        <dbReference type="PROSITE" id="PS50893"/>
    </source>
</evidence>
<accession>A0A9D9G4F6</accession>
<gene>
    <name evidence="10" type="ORF">JJ833_01485</name>
</gene>
<name>A0A9D9G4F6_PROMR</name>
<dbReference type="Pfam" id="PF00664">
    <property type="entry name" value="ABC_membrane"/>
    <property type="match status" value="1"/>
</dbReference>
<feature type="transmembrane region" description="Helical" evidence="7">
    <location>
        <begin position="186"/>
        <end position="205"/>
    </location>
</feature>
<evidence type="ECO:0000256" key="5">
    <source>
        <dbReference type="ARBA" id="ARBA00022989"/>
    </source>
</evidence>
<dbReference type="PANTHER" id="PTHR24221">
    <property type="entry name" value="ATP-BINDING CASSETTE SUB-FAMILY B"/>
    <property type="match status" value="1"/>
</dbReference>
<feature type="domain" description="ABC transmembrane type-1" evidence="9">
    <location>
        <begin position="25"/>
        <end position="330"/>
    </location>
</feature>
<dbReference type="GO" id="GO:0005886">
    <property type="term" value="C:plasma membrane"/>
    <property type="evidence" value="ECO:0007669"/>
    <property type="project" value="UniProtKB-SubCell"/>
</dbReference>
<protein>
    <submittedName>
        <fullName evidence="10">ABC transporter ATP-binding protein/permease</fullName>
    </submittedName>
</protein>
<dbReference type="SMART" id="SM00382">
    <property type="entry name" value="AAA"/>
    <property type="match status" value="1"/>
</dbReference>
<evidence type="ECO:0000256" key="2">
    <source>
        <dbReference type="ARBA" id="ARBA00022692"/>
    </source>
</evidence>
<comment type="subcellular location">
    <subcellularLocation>
        <location evidence="1">Cell membrane</location>
        <topology evidence="1">Multi-pass membrane protein</topology>
    </subcellularLocation>
</comment>
<dbReference type="InterPro" id="IPR003593">
    <property type="entry name" value="AAA+_ATPase"/>
</dbReference>
<evidence type="ECO:0000256" key="1">
    <source>
        <dbReference type="ARBA" id="ARBA00004651"/>
    </source>
</evidence>
<feature type="transmembrane region" description="Helical" evidence="7">
    <location>
        <begin position="163"/>
        <end position="180"/>
    </location>
</feature>
<dbReference type="InterPro" id="IPR027417">
    <property type="entry name" value="P-loop_NTPase"/>
</dbReference>
<evidence type="ECO:0000256" key="4">
    <source>
        <dbReference type="ARBA" id="ARBA00022840"/>
    </source>
</evidence>
<dbReference type="InterPro" id="IPR036640">
    <property type="entry name" value="ABC1_TM_sf"/>
</dbReference>
<feature type="domain" description="ABC transporter" evidence="8">
    <location>
        <begin position="372"/>
        <end position="613"/>
    </location>
</feature>
<feature type="transmembrane region" description="Helical" evidence="7">
    <location>
        <begin position="89"/>
        <end position="116"/>
    </location>
</feature>
<dbReference type="InterPro" id="IPR039421">
    <property type="entry name" value="Type_1_exporter"/>
</dbReference>
<dbReference type="InterPro" id="IPR017871">
    <property type="entry name" value="ABC_transporter-like_CS"/>
</dbReference>
<sequence>MKKNFFKFPFYAKLYRKYLGNRIYIVFFLSLIAGLSESFGIAMLFPILNGLDNNPPINEIKNTSLIEGFDISLYINKIISSTGISDPRIAAISFILSAFLLKGLFNFISLSFNAYLRGELLSELKQKLLVAYSKMDYKYYLYRDAGYFINLVNDQITRALQSFYFFTQVGIQFINSIVYISLAFLFAWRFGIMSILIAAFLLFFFKKINNYVRHLSRMTAVENGILSNFLIQILHGFKYLKSTDQIKSLKEEIDKSIYTLSNNQIKTGIAESFSMSSREPILVALILVIVLFQLIFYSLPLAPIMVSILLFYRGLSAVLISQRLWLNMLEFAGSIEVVDEEFINQKKNEEKNNDVEQNSIIQNNLDYEKRGIKLKNIYFKYSKENDYILRNLNLFLPEGKSIALVGESGSGKSTIADIITLMLKPTKGEIFIDGCNSKNIDFQKWRKNIGYVSQESIIFNETIINNISLGNKKDKNYNYEFFKKVKKAAEKANISEFINSLPDGYDTYVGDRGVRLSGGQKQRLFIARELFRDPRLLILDEATSALDVKSEREVQQSIDLLKGKVTVIVIAHRLSTIKKMDKIYLLEKGRIIQEGNFRELSREEGSPFYKILNLGKLN</sequence>
<dbReference type="InterPro" id="IPR011527">
    <property type="entry name" value="ABC1_TM_dom"/>
</dbReference>
<dbReference type="Pfam" id="PF00005">
    <property type="entry name" value="ABC_tran"/>
    <property type="match status" value="1"/>
</dbReference>
<dbReference type="FunFam" id="3.40.50.300:FF:000218">
    <property type="entry name" value="Multidrug ABC transporter ATP-binding protein"/>
    <property type="match status" value="1"/>
</dbReference>
<dbReference type="AlphaFoldDB" id="A0A9D9G4F6"/>
<keyword evidence="3" id="KW-0547">Nucleotide-binding</keyword>
<dbReference type="GO" id="GO:0140359">
    <property type="term" value="F:ABC-type transporter activity"/>
    <property type="evidence" value="ECO:0007669"/>
    <property type="project" value="InterPro"/>
</dbReference>